<feature type="transmembrane region" description="Helical" evidence="2">
    <location>
        <begin position="341"/>
        <end position="360"/>
    </location>
</feature>
<dbReference type="Proteomes" id="UP000008385">
    <property type="component" value="Chromosome"/>
</dbReference>
<proteinExistence type="predicted"/>
<dbReference type="RefSeq" id="WP_013902206.1">
    <property type="nucleotide sequence ID" value="NC_015677.1"/>
</dbReference>
<feature type="transmembrane region" description="Helical" evidence="2">
    <location>
        <begin position="167"/>
        <end position="186"/>
    </location>
</feature>
<organism evidence="3 4">
    <name type="scientific">Ramlibacter tataouinensis (strain ATCC BAA-407 / DSM 14655 / LMG 21543 / TTB310)</name>
    <dbReference type="NCBI Taxonomy" id="365046"/>
    <lineage>
        <taxon>Bacteria</taxon>
        <taxon>Pseudomonadati</taxon>
        <taxon>Pseudomonadota</taxon>
        <taxon>Betaproteobacteria</taxon>
        <taxon>Burkholderiales</taxon>
        <taxon>Comamonadaceae</taxon>
        <taxon>Ramlibacter</taxon>
    </lineage>
</organism>
<dbReference type="AlphaFoldDB" id="F5Y5U1"/>
<feature type="transmembrane region" description="Helical" evidence="2">
    <location>
        <begin position="235"/>
        <end position="257"/>
    </location>
</feature>
<dbReference type="STRING" id="365046.Rta_28720"/>
<dbReference type="HOGENOM" id="CLU_041272_0_0_4"/>
<accession>F5Y5U1</accession>
<reference evidence="4" key="1">
    <citation type="submission" date="2006-01" db="EMBL/GenBank/DDBJ databases">
        <title>Genome of the cyst-dividing bacterium Ramlibacter tataouinensis.</title>
        <authorList>
            <person name="Barakat M."/>
            <person name="Ortet P."/>
            <person name="De Luca G."/>
            <person name="Jourlin-Castelli C."/>
            <person name="Ansaldi M."/>
            <person name="Py B."/>
            <person name="Fichant G."/>
            <person name="Coutinho P."/>
            <person name="Voulhoux R."/>
            <person name="Bastien O."/>
            <person name="Roy S."/>
            <person name="Marechal E."/>
            <person name="Henrissat B."/>
            <person name="Quentin Y."/>
            <person name="Noirot P."/>
            <person name="Filloux A."/>
            <person name="Mejean V."/>
            <person name="DuBow M."/>
            <person name="Barras F."/>
            <person name="Heulin T."/>
        </authorList>
    </citation>
    <scope>NUCLEOTIDE SEQUENCE [LARGE SCALE GENOMIC DNA]</scope>
    <source>
        <strain evidence="4">ATCC BAA-407 / DSM 14655 / LMG 21543 / TTB310</strain>
    </source>
</reference>
<dbReference type="eggNOG" id="COG4645">
    <property type="taxonomic scope" value="Bacteria"/>
</dbReference>
<feature type="transmembrane region" description="Helical" evidence="2">
    <location>
        <begin position="40"/>
        <end position="61"/>
    </location>
</feature>
<reference evidence="3 4" key="2">
    <citation type="journal article" date="2011" name="PLoS ONE">
        <title>The Cyst-Dividing Bacterium Ramlibacter tataouinensis TTB310 Genome Reveals a Well-Stocked Toolbox for Adaptation to a Desert Environment.</title>
        <authorList>
            <person name="De Luca G."/>
            <person name="Barakat M."/>
            <person name="Ortet P."/>
            <person name="Fochesato S."/>
            <person name="Jourlin-Castelli C."/>
            <person name="Ansaldi M."/>
            <person name="Py B."/>
            <person name="Fichant G."/>
            <person name="Coutinho P.M."/>
            <person name="Voulhoux R."/>
            <person name="Bastien O."/>
            <person name="Marechal E."/>
            <person name="Henrissat B."/>
            <person name="Quentin Y."/>
            <person name="Noirot P."/>
            <person name="Filloux A."/>
            <person name="Mejean V."/>
            <person name="Dubow M.S."/>
            <person name="Barras F."/>
            <person name="Barbe V."/>
            <person name="Weissenbach J."/>
            <person name="Mihalcescu I."/>
            <person name="Vermeglio A."/>
            <person name="Achouak W."/>
            <person name="Heulin T."/>
        </authorList>
    </citation>
    <scope>NUCLEOTIDE SEQUENCE [LARGE SCALE GENOMIC DNA]</scope>
    <source>
        <strain evidence="4">ATCC BAA-407 / DSM 14655 / LMG 21543 / TTB310</strain>
    </source>
</reference>
<keyword evidence="4" id="KW-1185">Reference proteome</keyword>
<sequence length="411" mass="45320">MPQPSSTRRWEIDALRGLMLVLMTVTHLPTRLTDPLGQPFGFVSAAEGFVLLSAYMAGLVYGRLAWRKSIAHMTRAFWRRALVVYGCQAATLVFLFTVIAFIGVKVDQPAVKNLMALYLEQPVAALVNGLLLIYEPPLLDILPMYVLFMLASPWALALALRFGWLPLVAASVAQWVLAQFGLSEWVYQALSTWLPTPVAYEETGSFSTFAWQFLWMLGLWMGATRNDPAAPPLAFPRWAVLLACVVAAVCLVWRHAVGQAPFEANATLNLLFDKWQLGPLRLVNLFALLILTIHFGPALARRLPRVRALETLGTASLPVFCAHLAVVLLVLALFGPELDRSWWIDAPLLLGCFAVLYAVARVSLWLDQPPDDDGRPRPDDVVSAATSTRPVWRAPATGSPAARAVSSPARR</sequence>
<dbReference type="KEGG" id="rta:Rta_28720"/>
<dbReference type="OrthoDB" id="9775975at2"/>
<name>F5Y5U1_RAMTT</name>
<feature type="transmembrane region" description="Helical" evidence="2">
    <location>
        <begin position="12"/>
        <end position="28"/>
    </location>
</feature>
<dbReference type="PANTHER" id="PTHR38592">
    <property type="entry name" value="BLL4819 PROTEIN"/>
    <property type="match status" value="1"/>
</dbReference>
<dbReference type="InterPro" id="IPR014550">
    <property type="entry name" value="UCP028704_OpgC"/>
</dbReference>
<feature type="transmembrane region" description="Helical" evidence="2">
    <location>
        <begin position="312"/>
        <end position="335"/>
    </location>
</feature>
<keyword evidence="2" id="KW-1133">Transmembrane helix</keyword>
<feature type="transmembrane region" description="Helical" evidence="2">
    <location>
        <begin position="82"/>
        <end position="104"/>
    </location>
</feature>
<dbReference type="PANTHER" id="PTHR38592:SF3">
    <property type="entry name" value="BLL4819 PROTEIN"/>
    <property type="match status" value="1"/>
</dbReference>
<keyword evidence="2" id="KW-0812">Transmembrane</keyword>
<evidence type="ECO:0000313" key="4">
    <source>
        <dbReference type="Proteomes" id="UP000008385"/>
    </source>
</evidence>
<protein>
    <submittedName>
        <fullName evidence="3">Candidate membrane protein</fullName>
    </submittedName>
</protein>
<dbReference type="EMBL" id="CP000245">
    <property type="protein sequence ID" value="AEG93975.1"/>
    <property type="molecule type" value="Genomic_DNA"/>
</dbReference>
<dbReference type="PATRIC" id="fig|365046.3.peg.2943"/>
<dbReference type="PIRSF" id="PIRSF028704">
    <property type="entry name" value="UPC028704"/>
    <property type="match status" value="1"/>
</dbReference>
<evidence type="ECO:0000313" key="3">
    <source>
        <dbReference type="EMBL" id="AEG93975.1"/>
    </source>
</evidence>
<feature type="transmembrane region" description="Helical" evidence="2">
    <location>
        <begin position="141"/>
        <end position="160"/>
    </location>
</feature>
<feature type="transmembrane region" description="Helical" evidence="2">
    <location>
        <begin position="206"/>
        <end position="223"/>
    </location>
</feature>
<evidence type="ECO:0000256" key="2">
    <source>
        <dbReference type="SAM" id="Phobius"/>
    </source>
</evidence>
<dbReference type="Pfam" id="PF10129">
    <property type="entry name" value="OpgC_C"/>
    <property type="match status" value="1"/>
</dbReference>
<keyword evidence="2" id="KW-0472">Membrane</keyword>
<feature type="region of interest" description="Disordered" evidence="1">
    <location>
        <begin position="371"/>
        <end position="411"/>
    </location>
</feature>
<gene>
    <name evidence="3" type="ordered locus">Rta_28720</name>
</gene>
<feature type="transmembrane region" description="Helical" evidence="2">
    <location>
        <begin position="277"/>
        <end position="300"/>
    </location>
</feature>
<evidence type="ECO:0000256" key="1">
    <source>
        <dbReference type="SAM" id="MobiDB-lite"/>
    </source>
</evidence>
<feature type="compositionally biased region" description="Low complexity" evidence="1">
    <location>
        <begin position="399"/>
        <end position="411"/>
    </location>
</feature>